<evidence type="ECO:0000256" key="8">
    <source>
        <dbReference type="SAM" id="Phobius"/>
    </source>
</evidence>
<dbReference type="InterPro" id="IPR010290">
    <property type="entry name" value="TM_effector"/>
</dbReference>
<keyword evidence="2" id="KW-0813">Transport</keyword>
<evidence type="ECO:0000256" key="5">
    <source>
        <dbReference type="ARBA" id="ARBA00022989"/>
    </source>
</evidence>
<feature type="transmembrane region" description="Helical" evidence="8">
    <location>
        <begin position="349"/>
        <end position="366"/>
    </location>
</feature>
<dbReference type="PANTHER" id="PTHR23513:SF11">
    <property type="entry name" value="STAPHYLOFERRIN A TRANSPORTER"/>
    <property type="match status" value="1"/>
</dbReference>
<comment type="subcellular location">
    <subcellularLocation>
        <location evidence="1">Cell membrane</location>
        <topology evidence="1">Multi-pass membrane protein</topology>
    </subcellularLocation>
</comment>
<evidence type="ECO:0000313" key="11">
    <source>
        <dbReference type="Proteomes" id="UP000642748"/>
    </source>
</evidence>
<evidence type="ECO:0000256" key="4">
    <source>
        <dbReference type="ARBA" id="ARBA00022692"/>
    </source>
</evidence>
<feature type="domain" description="Major facilitator superfamily (MFS) profile" evidence="9">
    <location>
        <begin position="6"/>
        <end position="398"/>
    </location>
</feature>
<dbReference type="PANTHER" id="PTHR23513">
    <property type="entry name" value="INTEGRAL MEMBRANE EFFLUX PROTEIN-RELATED"/>
    <property type="match status" value="1"/>
</dbReference>
<evidence type="ECO:0000256" key="6">
    <source>
        <dbReference type="ARBA" id="ARBA00023136"/>
    </source>
</evidence>
<dbReference type="PROSITE" id="PS50850">
    <property type="entry name" value="MFS"/>
    <property type="match status" value="1"/>
</dbReference>
<dbReference type="GO" id="GO:0005886">
    <property type="term" value="C:plasma membrane"/>
    <property type="evidence" value="ECO:0007669"/>
    <property type="project" value="UniProtKB-SubCell"/>
</dbReference>
<accession>A0A8J3QQE8</accession>
<feature type="transmembrane region" description="Helical" evidence="8">
    <location>
        <begin position="213"/>
        <end position="236"/>
    </location>
</feature>
<feature type="transmembrane region" description="Helical" evidence="8">
    <location>
        <begin position="49"/>
        <end position="71"/>
    </location>
</feature>
<reference evidence="10" key="1">
    <citation type="submission" date="2021-01" db="EMBL/GenBank/DDBJ databases">
        <title>Whole genome shotgun sequence of Rugosimonospora africana NBRC 104875.</title>
        <authorList>
            <person name="Komaki H."/>
            <person name="Tamura T."/>
        </authorList>
    </citation>
    <scope>NUCLEOTIDE SEQUENCE</scope>
    <source>
        <strain evidence="10">NBRC 104875</strain>
    </source>
</reference>
<dbReference type="Pfam" id="PF05977">
    <property type="entry name" value="MFS_3"/>
    <property type="match status" value="1"/>
</dbReference>
<dbReference type="GO" id="GO:0022857">
    <property type="term" value="F:transmembrane transporter activity"/>
    <property type="evidence" value="ECO:0007669"/>
    <property type="project" value="InterPro"/>
</dbReference>
<feature type="transmembrane region" description="Helical" evidence="8">
    <location>
        <begin position="307"/>
        <end position="328"/>
    </location>
</feature>
<name>A0A8J3QQE8_9ACTN</name>
<dbReference type="AlphaFoldDB" id="A0A8J3QQE8"/>
<protein>
    <submittedName>
        <fullName evidence="10">MFS transporter</fullName>
    </submittedName>
</protein>
<dbReference type="InterPro" id="IPR036259">
    <property type="entry name" value="MFS_trans_sf"/>
</dbReference>
<keyword evidence="11" id="KW-1185">Reference proteome</keyword>
<feature type="region of interest" description="Disordered" evidence="7">
    <location>
        <begin position="422"/>
        <end position="456"/>
    </location>
</feature>
<keyword evidence="5 8" id="KW-1133">Transmembrane helix</keyword>
<evidence type="ECO:0000259" key="9">
    <source>
        <dbReference type="PROSITE" id="PS50850"/>
    </source>
</evidence>
<evidence type="ECO:0000313" key="10">
    <source>
        <dbReference type="EMBL" id="GIH15033.1"/>
    </source>
</evidence>
<dbReference type="Proteomes" id="UP000642748">
    <property type="component" value="Unassembled WGS sequence"/>
</dbReference>
<feature type="transmembrane region" description="Helical" evidence="8">
    <location>
        <begin position="256"/>
        <end position="276"/>
    </location>
</feature>
<feature type="compositionally biased region" description="Low complexity" evidence="7">
    <location>
        <begin position="422"/>
        <end position="435"/>
    </location>
</feature>
<comment type="caution">
    <text evidence="10">The sequence shown here is derived from an EMBL/GenBank/DDBJ whole genome shotgun (WGS) entry which is preliminary data.</text>
</comment>
<evidence type="ECO:0000256" key="3">
    <source>
        <dbReference type="ARBA" id="ARBA00022475"/>
    </source>
</evidence>
<dbReference type="CDD" id="cd06173">
    <property type="entry name" value="MFS_MefA_like"/>
    <property type="match status" value="1"/>
</dbReference>
<keyword evidence="3" id="KW-1003">Cell membrane</keyword>
<dbReference type="InterPro" id="IPR020846">
    <property type="entry name" value="MFS_dom"/>
</dbReference>
<feature type="transmembrane region" description="Helical" evidence="8">
    <location>
        <begin position="372"/>
        <end position="391"/>
    </location>
</feature>
<evidence type="ECO:0000256" key="1">
    <source>
        <dbReference type="ARBA" id="ARBA00004651"/>
    </source>
</evidence>
<feature type="compositionally biased region" description="Low complexity" evidence="7">
    <location>
        <begin position="444"/>
        <end position="456"/>
    </location>
</feature>
<feature type="transmembrane region" description="Helical" evidence="8">
    <location>
        <begin position="148"/>
        <end position="167"/>
    </location>
</feature>
<feature type="transmembrane region" description="Helical" evidence="8">
    <location>
        <begin position="283"/>
        <end position="301"/>
    </location>
</feature>
<keyword evidence="6 8" id="KW-0472">Membrane</keyword>
<dbReference type="EMBL" id="BONZ01000030">
    <property type="protein sequence ID" value="GIH15033.1"/>
    <property type="molecule type" value="Genomic_DNA"/>
</dbReference>
<sequence length="456" mass="47322">MTATGALAPLREARFAWFYSARVVSTAGSAMAPVALAFAVLAITDSATALGLVLAARTVPMILFLLVGGVVSDRFSRTAVIRVANLLSGATQAVAALLVITGAANLWVLVALEAVNGTVAAFTLPALQSIVPQLVRREQLQRANALLSFSRSGLTIIGPTVAALLVASVGAGWALAADALSWLVATVLIGRVTLPPMPRRSKTNTLHELHDGWVVFTGNTWLWVVVAGFAVMNGIHAGAWVTLGPTIAVHTFGAQGWGLVLSAESVGLLAMTVVMLRVQLRRPLLSGVVGMFCCVGPLTVLGTAPHVVPLMIAAFVAGAGTEVFSLGWNVTMQENIDGSLLSRASSYDALGSFVAIPVGQLLFGPLGEAFGARPVIIASAAVYALTVLLVLSSRSVRDMRRAVEPANPQTVVDVDTVVPGARRTGARATGGSSARGESEPPCGARSRAGFAIRRRR</sequence>
<keyword evidence="4 8" id="KW-0812">Transmembrane</keyword>
<proteinExistence type="predicted"/>
<dbReference type="RefSeq" id="WP_203918668.1">
    <property type="nucleotide sequence ID" value="NZ_BONZ01000030.1"/>
</dbReference>
<dbReference type="Gene3D" id="1.20.1250.20">
    <property type="entry name" value="MFS general substrate transporter like domains"/>
    <property type="match status" value="1"/>
</dbReference>
<evidence type="ECO:0000256" key="2">
    <source>
        <dbReference type="ARBA" id="ARBA00022448"/>
    </source>
</evidence>
<dbReference type="SUPFAM" id="SSF103473">
    <property type="entry name" value="MFS general substrate transporter"/>
    <property type="match status" value="1"/>
</dbReference>
<evidence type="ECO:0000256" key="7">
    <source>
        <dbReference type="SAM" id="MobiDB-lite"/>
    </source>
</evidence>
<feature type="transmembrane region" description="Helical" evidence="8">
    <location>
        <begin position="21"/>
        <end position="43"/>
    </location>
</feature>
<organism evidence="10 11">
    <name type="scientific">Rugosimonospora africana</name>
    <dbReference type="NCBI Taxonomy" id="556532"/>
    <lineage>
        <taxon>Bacteria</taxon>
        <taxon>Bacillati</taxon>
        <taxon>Actinomycetota</taxon>
        <taxon>Actinomycetes</taxon>
        <taxon>Micromonosporales</taxon>
        <taxon>Micromonosporaceae</taxon>
        <taxon>Rugosimonospora</taxon>
    </lineage>
</organism>
<gene>
    <name evidence="10" type="ORF">Raf01_32050</name>
</gene>